<dbReference type="Gene3D" id="3.90.550.10">
    <property type="entry name" value="Spore Coat Polysaccharide Biosynthesis Protein SpsA, Chain A"/>
    <property type="match status" value="1"/>
</dbReference>
<dbReference type="GeneID" id="77287767"/>
<gene>
    <name evidence="1" type="ORF">A19Y_1548</name>
</gene>
<evidence type="ECO:0000313" key="1">
    <source>
        <dbReference type="EMBL" id="KEI66574.1"/>
    </source>
</evidence>
<proteinExistence type="predicted"/>
<reference evidence="1 2" key="1">
    <citation type="journal article" date="2014" name="Appl. Environ. Microbiol.">
        <title>Elucidation of insertion elements encoded on plasmids and in vitro construction of shuttle vectors from the toxic cyanobacterium Planktothrix.</title>
        <authorList>
            <person name="Christiansen G."/>
            <person name="Goesmann A."/>
            <person name="Kurmayer R."/>
        </authorList>
    </citation>
    <scope>NUCLEOTIDE SEQUENCE [LARGE SCALE GENOMIC DNA]</scope>
    <source>
        <strain evidence="1 2">NIVA-CYA 126/8</strain>
    </source>
</reference>
<protein>
    <recommendedName>
        <fullName evidence="3">Glycosyltransferase</fullName>
    </recommendedName>
</protein>
<evidence type="ECO:0008006" key="3">
    <source>
        <dbReference type="Google" id="ProtNLM"/>
    </source>
</evidence>
<dbReference type="PATRIC" id="fig|388467.6.peg.1480"/>
<dbReference type="InterPro" id="IPR018641">
    <property type="entry name" value="Trfase_1_rSAM/seldom-assoc"/>
</dbReference>
<dbReference type="PANTHER" id="PTHR36529:SF1">
    <property type="entry name" value="GLYCOSYLTRANSFERASE"/>
    <property type="match status" value="1"/>
</dbReference>
<keyword evidence="2" id="KW-1185">Reference proteome</keyword>
<dbReference type="SUPFAM" id="SSF53448">
    <property type="entry name" value="Nucleotide-diphospho-sugar transferases"/>
    <property type="match status" value="1"/>
</dbReference>
<dbReference type="eggNOG" id="COG3222">
    <property type="taxonomic scope" value="Bacteria"/>
</dbReference>
<dbReference type="STRING" id="388467.A19Y_1548"/>
<dbReference type="EMBL" id="CM002803">
    <property type="protein sequence ID" value="KEI66574.1"/>
    <property type="molecule type" value="Genomic_DNA"/>
</dbReference>
<dbReference type="HOGENOM" id="CLU_075662_2_0_3"/>
<dbReference type="RefSeq" id="WP_026788815.1">
    <property type="nucleotide sequence ID" value="NZ_CM002803.1"/>
</dbReference>
<dbReference type="NCBIfam" id="TIGR04282">
    <property type="entry name" value="glyco_like_cofC"/>
    <property type="match status" value="1"/>
</dbReference>
<sequence length="210" mass="23698">MDKHLIIFTRYPEPGKTKTRLIPVVGEIGAANLHRQMTEKTLNTVRKLQKIEPLSIEIRFTGGNLDVMQNWLGADLIYDAQSFGDLGNRMGKAFQMAFYEEKTQIMMIGTDCPELTVDILYQGFKLLQDHDIVVGPAKDGGYYLIGLKSYIPELFKDIPWGTATVCDITLNICETLNLSVGKLPVLLDIDRPEDLVFTEFSNEQLGYYGL</sequence>
<evidence type="ECO:0000313" key="2">
    <source>
        <dbReference type="Proteomes" id="UP000027395"/>
    </source>
</evidence>
<organism evidence="1 2">
    <name type="scientific">Planktothrix agardhii (strain NIVA-CYA 126/8)</name>
    <dbReference type="NCBI Taxonomy" id="388467"/>
    <lineage>
        <taxon>Bacteria</taxon>
        <taxon>Bacillati</taxon>
        <taxon>Cyanobacteriota</taxon>
        <taxon>Cyanophyceae</taxon>
        <taxon>Oscillatoriophycideae</taxon>
        <taxon>Oscillatoriales</taxon>
        <taxon>Microcoleaceae</taxon>
        <taxon>Planktothrix</taxon>
    </lineage>
</organism>
<name>A0A073CE37_PLAA1</name>
<dbReference type="Pfam" id="PF09837">
    <property type="entry name" value="DUF2064"/>
    <property type="match status" value="1"/>
</dbReference>
<dbReference type="AlphaFoldDB" id="A0A073CE37"/>
<dbReference type="Proteomes" id="UP000027395">
    <property type="component" value="Chromosome"/>
</dbReference>
<dbReference type="InterPro" id="IPR029044">
    <property type="entry name" value="Nucleotide-diphossugar_trans"/>
</dbReference>
<accession>A0A073CE37</accession>
<dbReference type="PANTHER" id="PTHR36529">
    <property type="entry name" value="SLL1095 PROTEIN"/>
    <property type="match status" value="1"/>
</dbReference>